<feature type="region of interest" description="Disordered" evidence="1">
    <location>
        <begin position="247"/>
        <end position="302"/>
    </location>
</feature>
<dbReference type="RefSeq" id="WP_345355429.1">
    <property type="nucleotide sequence ID" value="NZ_BAABHJ010000008.1"/>
</dbReference>
<evidence type="ECO:0000313" key="3">
    <source>
        <dbReference type="EMBL" id="GAA4609376.1"/>
    </source>
</evidence>
<proteinExistence type="predicted"/>
<dbReference type="EMBL" id="BAABHJ010000008">
    <property type="protein sequence ID" value="GAA4609376.1"/>
    <property type="molecule type" value="Genomic_DNA"/>
</dbReference>
<dbReference type="InterPro" id="IPR036182">
    <property type="entry name" value="PCuAC_sf"/>
</dbReference>
<keyword evidence="2" id="KW-0732">Signal</keyword>
<feature type="compositionally biased region" description="Low complexity" evidence="1">
    <location>
        <begin position="247"/>
        <end position="288"/>
    </location>
</feature>
<feature type="compositionally biased region" description="Polar residues" evidence="1">
    <location>
        <begin position="117"/>
        <end position="127"/>
    </location>
</feature>
<gene>
    <name evidence="3" type="ORF">GCM10023195_37750</name>
</gene>
<organism evidence="3 4">
    <name type="scientific">Actinoallomurus liliacearum</name>
    <dbReference type="NCBI Taxonomy" id="1080073"/>
    <lineage>
        <taxon>Bacteria</taxon>
        <taxon>Bacillati</taxon>
        <taxon>Actinomycetota</taxon>
        <taxon>Actinomycetes</taxon>
        <taxon>Streptosporangiales</taxon>
        <taxon>Thermomonosporaceae</taxon>
        <taxon>Actinoallomurus</taxon>
    </lineage>
</organism>
<dbReference type="Proteomes" id="UP001500212">
    <property type="component" value="Unassembled WGS sequence"/>
</dbReference>
<keyword evidence="4" id="KW-1185">Reference proteome</keyword>
<feature type="chain" id="PRO_5046139719" description="Lipoprotein" evidence="2">
    <location>
        <begin position="26"/>
        <end position="302"/>
    </location>
</feature>
<sequence>MSRNRRRAAAMAIAGAFAVAPLVSACGAGQHPQSVLPTRLTEGVNASVGHIDVRNAFVLGPEPGQRLPVGANAPFYAYIVDKGTSDRLVGVEAPGVAQSVQIAGGGIALPPNQLISTNSQASAQPSGVPTPGTSPSGTPGAAATPGASGAPTKAPAKKTTAGKPAKPGGTATPQNSPSGPATSATPGASSPTGTTGGATPLVILTGLTTQLNGGENIRLTLHFAQAGALTVNVPVVPRADYYSTYPPAPSGSTATTPSPGVPGSATTPGATPAPGASGSPTTGAATPTKHAKAKKASAKPTA</sequence>
<dbReference type="Gene3D" id="2.60.40.1890">
    <property type="entry name" value="PCu(A)C copper chaperone"/>
    <property type="match status" value="1"/>
</dbReference>
<reference evidence="4" key="1">
    <citation type="journal article" date="2019" name="Int. J. Syst. Evol. Microbiol.">
        <title>The Global Catalogue of Microorganisms (GCM) 10K type strain sequencing project: providing services to taxonomists for standard genome sequencing and annotation.</title>
        <authorList>
            <consortium name="The Broad Institute Genomics Platform"/>
            <consortium name="The Broad Institute Genome Sequencing Center for Infectious Disease"/>
            <person name="Wu L."/>
            <person name="Ma J."/>
        </authorList>
    </citation>
    <scope>NUCLEOTIDE SEQUENCE [LARGE SCALE GENOMIC DNA]</scope>
    <source>
        <strain evidence="4">JCM 17938</strain>
    </source>
</reference>
<evidence type="ECO:0000256" key="1">
    <source>
        <dbReference type="SAM" id="MobiDB-lite"/>
    </source>
</evidence>
<dbReference type="PROSITE" id="PS51257">
    <property type="entry name" value="PROKAR_LIPOPROTEIN"/>
    <property type="match status" value="1"/>
</dbReference>
<feature type="compositionally biased region" description="Low complexity" evidence="1">
    <location>
        <begin position="129"/>
        <end position="197"/>
    </location>
</feature>
<feature type="signal peptide" evidence="2">
    <location>
        <begin position="1"/>
        <end position="25"/>
    </location>
</feature>
<accession>A0ABP8TN01</accession>
<evidence type="ECO:0000313" key="4">
    <source>
        <dbReference type="Proteomes" id="UP001500212"/>
    </source>
</evidence>
<feature type="region of interest" description="Disordered" evidence="1">
    <location>
        <begin position="117"/>
        <end position="197"/>
    </location>
</feature>
<evidence type="ECO:0008006" key="5">
    <source>
        <dbReference type="Google" id="ProtNLM"/>
    </source>
</evidence>
<name>A0ABP8TN01_9ACTN</name>
<comment type="caution">
    <text evidence="3">The sequence shown here is derived from an EMBL/GenBank/DDBJ whole genome shotgun (WGS) entry which is preliminary data.</text>
</comment>
<evidence type="ECO:0000256" key="2">
    <source>
        <dbReference type="SAM" id="SignalP"/>
    </source>
</evidence>
<feature type="compositionally biased region" description="Basic residues" evidence="1">
    <location>
        <begin position="289"/>
        <end position="302"/>
    </location>
</feature>
<protein>
    <recommendedName>
        <fullName evidence="5">Lipoprotein</fullName>
    </recommendedName>
</protein>